<evidence type="ECO:0000313" key="2">
    <source>
        <dbReference type="EMBL" id="CAG2187088.1"/>
    </source>
</evidence>
<feature type="region of interest" description="Disordered" evidence="1">
    <location>
        <begin position="95"/>
        <end position="122"/>
    </location>
</feature>
<proteinExistence type="predicted"/>
<organism evidence="2 3">
    <name type="scientific">Mytilus edulis</name>
    <name type="common">Blue mussel</name>
    <dbReference type="NCBI Taxonomy" id="6550"/>
    <lineage>
        <taxon>Eukaryota</taxon>
        <taxon>Metazoa</taxon>
        <taxon>Spiralia</taxon>
        <taxon>Lophotrochozoa</taxon>
        <taxon>Mollusca</taxon>
        <taxon>Bivalvia</taxon>
        <taxon>Autobranchia</taxon>
        <taxon>Pteriomorphia</taxon>
        <taxon>Mytilida</taxon>
        <taxon>Mytiloidea</taxon>
        <taxon>Mytilidae</taxon>
        <taxon>Mytilinae</taxon>
        <taxon>Mytilus</taxon>
    </lineage>
</organism>
<dbReference type="Proteomes" id="UP000683360">
    <property type="component" value="Unassembled WGS sequence"/>
</dbReference>
<reference evidence="2" key="1">
    <citation type="submission" date="2021-03" db="EMBL/GenBank/DDBJ databases">
        <authorList>
            <person name="Bekaert M."/>
        </authorList>
    </citation>
    <scope>NUCLEOTIDE SEQUENCE</scope>
</reference>
<evidence type="ECO:0000256" key="1">
    <source>
        <dbReference type="SAM" id="MobiDB-lite"/>
    </source>
</evidence>
<dbReference type="AlphaFoldDB" id="A0A8S3PTN6"/>
<sequence>MERLTGRHFISKIVQKDGVKSKPLRTCPVCNFPTGKRKKAADGRKVVLILAFVCEIGRDIIYDRGQDGGLVDDIIQESDEKKKCIKIKVSIKDERESTSSSQRNIQDEIGDRDDNGDQDPGYEDFKLREGQCPYCFTCPCVAAANITAPWIGKGQPPSNANPQIRKGIYRRIWKCINNMYGWLLPQYLDKRKDLVVANGLLCTSVNSCL</sequence>
<name>A0A8S3PTN6_MYTED</name>
<evidence type="ECO:0000313" key="3">
    <source>
        <dbReference type="Proteomes" id="UP000683360"/>
    </source>
</evidence>
<accession>A0A8S3PTN6</accession>
<comment type="caution">
    <text evidence="2">The sequence shown here is derived from an EMBL/GenBank/DDBJ whole genome shotgun (WGS) entry which is preliminary data.</text>
</comment>
<dbReference type="EMBL" id="CAJPWZ010000154">
    <property type="protein sequence ID" value="CAG2187088.1"/>
    <property type="molecule type" value="Genomic_DNA"/>
</dbReference>
<feature type="compositionally biased region" description="Acidic residues" evidence="1">
    <location>
        <begin position="108"/>
        <end position="122"/>
    </location>
</feature>
<gene>
    <name evidence="2" type="ORF">MEDL_2577</name>
</gene>
<protein>
    <submittedName>
        <fullName evidence="2">Uncharacterized protein</fullName>
    </submittedName>
</protein>
<keyword evidence="3" id="KW-1185">Reference proteome</keyword>